<accession>S7Z6W8</accession>
<name>S7Z6W8_PENO1</name>
<organism evidence="7 8">
    <name type="scientific">Penicillium oxalicum (strain 114-2 / CGMCC 5302)</name>
    <name type="common">Penicillium decumbens</name>
    <dbReference type="NCBI Taxonomy" id="933388"/>
    <lineage>
        <taxon>Eukaryota</taxon>
        <taxon>Fungi</taxon>
        <taxon>Dikarya</taxon>
        <taxon>Ascomycota</taxon>
        <taxon>Pezizomycotina</taxon>
        <taxon>Eurotiomycetes</taxon>
        <taxon>Eurotiomycetidae</taxon>
        <taxon>Eurotiales</taxon>
        <taxon>Aspergillaceae</taxon>
        <taxon>Penicillium</taxon>
    </lineage>
</organism>
<dbReference type="Proteomes" id="UP000019376">
    <property type="component" value="Unassembled WGS sequence"/>
</dbReference>
<dbReference type="GO" id="GO:0004497">
    <property type="term" value="F:monooxygenase activity"/>
    <property type="evidence" value="ECO:0007669"/>
    <property type="project" value="UniProtKB-KW"/>
</dbReference>
<dbReference type="STRING" id="933388.S7Z6W8"/>
<proteinExistence type="inferred from homology"/>
<dbReference type="PhylomeDB" id="S7Z6W8"/>
<evidence type="ECO:0000313" key="8">
    <source>
        <dbReference type="Proteomes" id="UP000019376"/>
    </source>
</evidence>
<evidence type="ECO:0000256" key="4">
    <source>
        <dbReference type="ARBA" id="ARBA00023002"/>
    </source>
</evidence>
<dbReference type="EMBL" id="KB644408">
    <property type="protein sequence ID" value="EPS25864.1"/>
    <property type="molecule type" value="Genomic_DNA"/>
</dbReference>
<keyword evidence="8" id="KW-1185">Reference proteome</keyword>
<sequence>MTIQSSEADGGGAMAKSSGIKVIIVGLGMAGLSAAIECHLQGHTVIGLEKAPQPTHPGDIFSIGRNGARVIQQWDNGSVARELDAVRCDIESITVYDETGTVKEKKEMDGFRLGEGWVINRSDTVGALHRYAQRLTIDLRFGITVKDYWEEESQAGVMIESHEGHERLAADCVIASDGIHSKARAVVLGGHEKTHLRKTGSAIFRCGFPASLLQDCPEAQWLLEGTETHDQLNHFIGKDITVLMGTGRHGKDVYWGCMHKSLHDVSEPWLQVSDASKALEYIQHWPCKAKLEAIIQKTPHGKCFDHLVLAADPLPRWTSLQGRTILIGDAAHPFLPTTGQGANQALEDAAVVAICLKLAGKSRIPLGLLVTEKLRHQRVSLIQDGGLKLLQTLHKADWDAESKEEIPTMVARPTWIFAHDCRASTYEDFDTAANAILTGKEFIPTNIPSDGLFRIVDEESRGSKLSNDKLMKVPLTDNVEVRLETKCRSVNS</sequence>
<dbReference type="SUPFAM" id="SSF51905">
    <property type="entry name" value="FAD/NAD(P)-binding domain"/>
    <property type="match status" value="1"/>
</dbReference>
<dbReference type="InterPro" id="IPR036188">
    <property type="entry name" value="FAD/NAD-bd_sf"/>
</dbReference>
<keyword evidence="2" id="KW-0285">Flavoprotein</keyword>
<comment type="similarity">
    <text evidence="1">Belongs to the paxM FAD-dependent monooxygenase family.</text>
</comment>
<dbReference type="eggNOG" id="KOG2614">
    <property type="taxonomic scope" value="Eukaryota"/>
</dbReference>
<dbReference type="OrthoDB" id="16820at2759"/>
<evidence type="ECO:0000259" key="6">
    <source>
        <dbReference type="Pfam" id="PF01494"/>
    </source>
</evidence>
<dbReference type="Pfam" id="PF01494">
    <property type="entry name" value="FAD_binding_3"/>
    <property type="match status" value="1"/>
</dbReference>
<keyword evidence="5" id="KW-0503">Monooxygenase</keyword>
<feature type="domain" description="FAD-binding" evidence="6">
    <location>
        <begin position="21"/>
        <end position="356"/>
    </location>
</feature>
<dbReference type="PANTHER" id="PTHR13789:SF236">
    <property type="entry name" value="MONOOXYGENASE, PUTATIVE (AFU_ORTHOLOGUE AFUA_6G12060)-RELATED"/>
    <property type="match status" value="1"/>
</dbReference>
<evidence type="ECO:0000256" key="5">
    <source>
        <dbReference type="ARBA" id="ARBA00023033"/>
    </source>
</evidence>
<evidence type="ECO:0000256" key="1">
    <source>
        <dbReference type="ARBA" id="ARBA00007992"/>
    </source>
</evidence>
<dbReference type="GO" id="GO:0071949">
    <property type="term" value="F:FAD binding"/>
    <property type="evidence" value="ECO:0007669"/>
    <property type="project" value="InterPro"/>
</dbReference>
<reference evidence="7 8" key="1">
    <citation type="journal article" date="2013" name="PLoS ONE">
        <title>Genomic and secretomic analyses reveal unique features of the lignocellulolytic enzyme system of Penicillium decumbens.</title>
        <authorList>
            <person name="Liu G."/>
            <person name="Zhang L."/>
            <person name="Wei X."/>
            <person name="Zou G."/>
            <person name="Qin Y."/>
            <person name="Ma L."/>
            <person name="Li J."/>
            <person name="Zheng H."/>
            <person name="Wang S."/>
            <person name="Wang C."/>
            <person name="Xun L."/>
            <person name="Zhao G.-P."/>
            <person name="Zhou Z."/>
            <person name="Qu Y."/>
        </authorList>
    </citation>
    <scope>NUCLEOTIDE SEQUENCE [LARGE SCALE GENOMIC DNA]</scope>
    <source>
        <strain evidence="8">114-2 / CGMCC 5302</strain>
    </source>
</reference>
<evidence type="ECO:0000256" key="3">
    <source>
        <dbReference type="ARBA" id="ARBA00022827"/>
    </source>
</evidence>
<gene>
    <name evidence="7" type="ORF">PDE_00800</name>
</gene>
<dbReference type="InterPro" id="IPR050493">
    <property type="entry name" value="FAD-dep_Monooxygenase_BioMet"/>
</dbReference>
<dbReference type="InterPro" id="IPR002938">
    <property type="entry name" value="FAD-bd"/>
</dbReference>
<keyword evidence="4" id="KW-0560">Oxidoreductase</keyword>
<dbReference type="Gene3D" id="3.50.50.60">
    <property type="entry name" value="FAD/NAD(P)-binding domain"/>
    <property type="match status" value="1"/>
</dbReference>
<dbReference type="PANTHER" id="PTHR13789">
    <property type="entry name" value="MONOOXYGENASE"/>
    <property type="match status" value="1"/>
</dbReference>
<keyword evidence="3" id="KW-0274">FAD</keyword>
<evidence type="ECO:0000256" key="2">
    <source>
        <dbReference type="ARBA" id="ARBA00022630"/>
    </source>
</evidence>
<protein>
    <recommendedName>
        <fullName evidence="6">FAD-binding domain-containing protein</fullName>
    </recommendedName>
</protein>
<dbReference type="AlphaFoldDB" id="S7Z6W8"/>
<dbReference type="HOGENOM" id="CLU_009665_19_1_1"/>
<evidence type="ECO:0000313" key="7">
    <source>
        <dbReference type="EMBL" id="EPS25864.1"/>
    </source>
</evidence>
<dbReference type="PRINTS" id="PR00420">
    <property type="entry name" value="RNGMNOXGNASE"/>
</dbReference>